<protein>
    <submittedName>
        <fullName evidence="1">Uncharacterized protein</fullName>
    </submittedName>
</protein>
<comment type="caution">
    <text evidence="1">The sequence shown here is derived from an EMBL/GenBank/DDBJ whole genome shotgun (WGS) entry which is preliminary data.</text>
</comment>
<name>A0ABC8QTR2_9AQUA</name>
<gene>
    <name evidence="1" type="ORF">ILEXP_LOCUS1687</name>
</gene>
<evidence type="ECO:0000313" key="2">
    <source>
        <dbReference type="Proteomes" id="UP001642360"/>
    </source>
</evidence>
<proteinExistence type="predicted"/>
<evidence type="ECO:0000313" key="1">
    <source>
        <dbReference type="EMBL" id="CAK9134760.1"/>
    </source>
</evidence>
<accession>A0ABC8QTR2</accession>
<organism evidence="1 2">
    <name type="scientific">Ilex paraguariensis</name>
    <name type="common">yerba mate</name>
    <dbReference type="NCBI Taxonomy" id="185542"/>
    <lineage>
        <taxon>Eukaryota</taxon>
        <taxon>Viridiplantae</taxon>
        <taxon>Streptophyta</taxon>
        <taxon>Embryophyta</taxon>
        <taxon>Tracheophyta</taxon>
        <taxon>Spermatophyta</taxon>
        <taxon>Magnoliopsida</taxon>
        <taxon>eudicotyledons</taxon>
        <taxon>Gunneridae</taxon>
        <taxon>Pentapetalae</taxon>
        <taxon>asterids</taxon>
        <taxon>campanulids</taxon>
        <taxon>Aquifoliales</taxon>
        <taxon>Aquifoliaceae</taxon>
        <taxon>Ilex</taxon>
    </lineage>
</organism>
<dbReference type="Proteomes" id="UP001642360">
    <property type="component" value="Unassembled WGS sequence"/>
</dbReference>
<dbReference type="EMBL" id="CAUOFW020000559">
    <property type="protein sequence ID" value="CAK9134760.1"/>
    <property type="molecule type" value="Genomic_DNA"/>
</dbReference>
<dbReference type="AlphaFoldDB" id="A0ABC8QTR2"/>
<sequence>MAGGGENEIEDFLSELPPVEVAAIYAYLMGIREGDDFTDHTHIEDRYWSIQAYFMNLGGLVLSFNGVEEMIRLFQMNEKPPCLLLLSVKEKERLVCFYTSAKQQHDKGETESWKLRITPASIRNPAVTYILKCCKIDFDLRVIVGACYW</sequence>
<keyword evidence="2" id="KW-1185">Reference proteome</keyword>
<reference evidence="1 2" key="1">
    <citation type="submission" date="2024-02" db="EMBL/GenBank/DDBJ databases">
        <authorList>
            <person name="Vignale AGUSTIN F."/>
            <person name="Sosa J E."/>
            <person name="Modenutti C."/>
        </authorList>
    </citation>
    <scope>NUCLEOTIDE SEQUENCE [LARGE SCALE GENOMIC DNA]</scope>
</reference>